<evidence type="ECO:0000313" key="2">
    <source>
        <dbReference type="Proteomes" id="UP001060215"/>
    </source>
</evidence>
<sequence>MIMIITILLLLPPACETLMQIVKVRACSPLSSSGGLRLRLRRLLLLLLLLRRRRRIILNLRAAQLKKCSCAVCNAPTSLDLLQLLTKG</sequence>
<evidence type="ECO:0000313" key="1">
    <source>
        <dbReference type="EMBL" id="KAI8017859.1"/>
    </source>
</evidence>
<dbReference type="Proteomes" id="UP001060215">
    <property type="component" value="Chromosome 2"/>
</dbReference>
<name>A0ACC0HZC9_9ERIC</name>
<reference evidence="1 2" key="1">
    <citation type="journal article" date="2022" name="Plant J.">
        <title>Chromosome-level genome of Camellia lanceoleosa provides a valuable resource for understanding genome evolution and self-incompatibility.</title>
        <authorList>
            <person name="Gong W."/>
            <person name="Xiao S."/>
            <person name="Wang L."/>
            <person name="Liao Z."/>
            <person name="Chang Y."/>
            <person name="Mo W."/>
            <person name="Hu G."/>
            <person name="Li W."/>
            <person name="Zhao G."/>
            <person name="Zhu H."/>
            <person name="Hu X."/>
            <person name="Ji K."/>
            <person name="Xiang X."/>
            <person name="Song Q."/>
            <person name="Yuan D."/>
            <person name="Jin S."/>
            <person name="Zhang L."/>
        </authorList>
    </citation>
    <scope>NUCLEOTIDE SEQUENCE [LARGE SCALE GENOMIC DNA]</scope>
    <source>
        <strain evidence="1">SQ_2022a</strain>
    </source>
</reference>
<dbReference type="EMBL" id="CM045759">
    <property type="protein sequence ID" value="KAI8017859.1"/>
    <property type="molecule type" value="Genomic_DNA"/>
</dbReference>
<organism evidence="1 2">
    <name type="scientific">Camellia lanceoleosa</name>
    <dbReference type="NCBI Taxonomy" id="1840588"/>
    <lineage>
        <taxon>Eukaryota</taxon>
        <taxon>Viridiplantae</taxon>
        <taxon>Streptophyta</taxon>
        <taxon>Embryophyta</taxon>
        <taxon>Tracheophyta</taxon>
        <taxon>Spermatophyta</taxon>
        <taxon>Magnoliopsida</taxon>
        <taxon>eudicotyledons</taxon>
        <taxon>Gunneridae</taxon>
        <taxon>Pentapetalae</taxon>
        <taxon>asterids</taxon>
        <taxon>Ericales</taxon>
        <taxon>Theaceae</taxon>
        <taxon>Camellia</taxon>
    </lineage>
</organism>
<proteinExistence type="predicted"/>
<gene>
    <name evidence="1" type="ORF">LOK49_LG04G03849</name>
</gene>
<keyword evidence="2" id="KW-1185">Reference proteome</keyword>
<accession>A0ACC0HZC9</accession>
<comment type="caution">
    <text evidence="1">The sequence shown here is derived from an EMBL/GenBank/DDBJ whole genome shotgun (WGS) entry which is preliminary data.</text>
</comment>
<protein>
    <submittedName>
        <fullName evidence="1">Uncharacterized protein</fullName>
    </submittedName>
</protein>